<sequence length="102" mass="11303">MNSTLGWEKRSTPLNRPSQWTVSRTRPIRNGSASASCLTSIGITWSSRSDAILERESDSTILAERCLQNVCLIQVSLFSPPTVTRDTDGTLPPSVRYHQVVI</sequence>
<dbReference type="AlphaFoldDB" id="A0A8D9A2B2"/>
<dbReference type="EMBL" id="HBUF01319834">
    <property type="protein sequence ID" value="CAG6694761.1"/>
    <property type="molecule type" value="Transcribed_RNA"/>
</dbReference>
<evidence type="ECO:0000313" key="2">
    <source>
        <dbReference type="EMBL" id="CAG6757516.1"/>
    </source>
</evidence>
<organism evidence="2">
    <name type="scientific">Cacopsylla melanoneura</name>
    <dbReference type="NCBI Taxonomy" id="428564"/>
    <lineage>
        <taxon>Eukaryota</taxon>
        <taxon>Metazoa</taxon>
        <taxon>Ecdysozoa</taxon>
        <taxon>Arthropoda</taxon>
        <taxon>Hexapoda</taxon>
        <taxon>Insecta</taxon>
        <taxon>Pterygota</taxon>
        <taxon>Neoptera</taxon>
        <taxon>Paraneoptera</taxon>
        <taxon>Hemiptera</taxon>
        <taxon>Sternorrhyncha</taxon>
        <taxon>Psylloidea</taxon>
        <taxon>Psyllidae</taxon>
        <taxon>Psyllinae</taxon>
        <taxon>Cacopsylla</taxon>
    </lineage>
</organism>
<dbReference type="EMBL" id="HBUF01358664">
    <property type="protein sequence ID" value="CAG6719358.1"/>
    <property type="molecule type" value="Transcribed_RNA"/>
</dbReference>
<feature type="compositionally biased region" description="Polar residues" evidence="1">
    <location>
        <begin position="12"/>
        <end position="21"/>
    </location>
</feature>
<dbReference type="EMBL" id="HBUF01319833">
    <property type="protein sequence ID" value="CAG6694758.1"/>
    <property type="molecule type" value="Transcribed_RNA"/>
</dbReference>
<name>A0A8D9A2B2_9HEMI</name>
<accession>A0A8D9A2B2</accession>
<dbReference type="EMBL" id="HBUF01547309">
    <property type="protein sequence ID" value="CAG6757513.1"/>
    <property type="molecule type" value="Transcribed_RNA"/>
</dbReference>
<proteinExistence type="predicted"/>
<protein>
    <submittedName>
        <fullName evidence="2">Uncharacterized protein</fullName>
    </submittedName>
</protein>
<dbReference type="EMBL" id="HBUF01547310">
    <property type="protein sequence ID" value="CAG6757516.1"/>
    <property type="molecule type" value="Transcribed_RNA"/>
</dbReference>
<dbReference type="EMBL" id="HBUF01029699">
    <property type="protein sequence ID" value="CAG6614234.1"/>
    <property type="molecule type" value="Transcribed_RNA"/>
</dbReference>
<evidence type="ECO:0000256" key="1">
    <source>
        <dbReference type="SAM" id="MobiDB-lite"/>
    </source>
</evidence>
<reference evidence="2" key="1">
    <citation type="submission" date="2021-05" db="EMBL/GenBank/DDBJ databases">
        <authorList>
            <person name="Alioto T."/>
            <person name="Alioto T."/>
            <person name="Gomez Garrido J."/>
        </authorList>
    </citation>
    <scope>NUCLEOTIDE SEQUENCE</scope>
</reference>
<feature type="region of interest" description="Disordered" evidence="1">
    <location>
        <begin position="1"/>
        <end position="21"/>
    </location>
</feature>
<dbReference type="EMBL" id="HBUF01029700">
    <property type="protein sequence ID" value="CAG6614237.1"/>
    <property type="molecule type" value="Transcribed_RNA"/>
</dbReference>
<dbReference type="EMBL" id="HBUF01358663">
    <property type="protein sequence ID" value="CAG6719356.1"/>
    <property type="molecule type" value="Transcribed_RNA"/>
</dbReference>